<sequence length="295" mass="31606">MTSRIWARVAAAAVGVAALPAPAHAVRDPAPPPPTTATATATATATRLSAAHARAMWLWSRADPPAVVRWAGAQGVREIFVAVSWRPDAAELRHLRDLRAGTRAAGIRLSALGGDPAWATSPGDAVAWRQRATATGLFDGIHLDVEPYLLPAWKTDQPQVVDGYLAMLDAVRRAGPEPLEADVPFWLATIPAPAGNLADAVIRRVDAITVMSYRDSSAGIVKVGTDLLSRGRAGRKPVRLAAETQPLADCRYCTFATQTQARLRDQLVAVDAAAGRYDTFQGIAVHDYDNWSRLR</sequence>
<dbReference type="Proteomes" id="UP001059617">
    <property type="component" value="Chromosome"/>
</dbReference>
<protein>
    <submittedName>
        <fullName evidence="2">Uncharacterized protein</fullName>
    </submittedName>
</protein>
<dbReference type="EMBL" id="CP073720">
    <property type="protein sequence ID" value="UWP79321.1"/>
    <property type="molecule type" value="Genomic_DNA"/>
</dbReference>
<evidence type="ECO:0000256" key="1">
    <source>
        <dbReference type="SAM" id="SignalP"/>
    </source>
</evidence>
<accession>A0ABY5VRA0</accession>
<reference evidence="2" key="2">
    <citation type="submission" date="2022-09" db="EMBL/GenBank/DDBJ databases">
        <title>Biosynthetic gene clusters of Dactylosporangioum fulvum.</title>
        <authorList>
            <person name="Caradec T."/>
        </authorList>
    </citation>
    <scope>NUCLEOTIDE SEQUENCE</scope>
    <source>
        <strain evidence="2">NRRL B-16292</strain>
    </source>
</reference>
<reference evidence="2" key="1">
    <citation type="submission" date="2021-04" db="EMBL/GenBank/DDBJ databases">
        <authorList>
            <person name="Hartkoorn R.C."/>
            <person name="Beaudoing E."/>
            <person name="Hot D."/>
        </authorList>
    </citation>
    <scope>NUCLEOTIDE SEQUENCE</scope>
    <source>
        <strain evidence="2">NRRL B-16292</strain>
    </source>
</reference>
<evidence type="ECO:0000313" key="2">
    <source>
        <dbReference type="EMBL" id="UWP79321.1"/>
    </source>
</evidence>
<proteinExistence type="predicted"/>
<feature type="chain" id="PRO_5045975580" evidence="1">
    <location>
        <begin position="26"/>
        <end position="295"/>
    </location>
</feature>
<gene>
    <name evidence="2" type="ORF">Dfulv_29650</name>
</gene>
<evidence type="ECO:0000313" key="3">
    <source>
        <dbReference type="Proteomes" id="UP001059617"/>
    </source>
</evidence>
<keyword evidence="1" id="KW-0732">Signal</keyword>
<name>A0ABY5VRA0_9ACTN</name>
<feature type="signal peptide" evidence="1">
    <location>
        <begin position="1"/>
        <end position="25"/>
    </location>
</feature>
<dbReference type="RefSeq" id="WP_259856989.1">
    <property type="nucleotide sequence ID" value="NZ_CP073720.1"/>
</dbReference>
<organism evidence="2 3">
    <name type="scientific">Dactylosporangium fulvum</name>
    <dbReference type="NCBI Taxonomy" id="53359"/>
    <lineage>
        <taxon>Bacteria</taxon>
        <taxon>Bacillati</taxon>
        <taxon>Actinomycetota</taxon>
        <taxon>Actinomycetes</taxon>
        <taxon>Micromonosporales</taxon>
        <taxon>Micromonosporaceae</taxon>
        <taxon>Dactylosporangium</taxon>
    </lineage>
</organism>
<keyword evidence="3" id="KW-1185">Reference proteome</keyword>